<evidence type="ECO:0000313" key="4">
    <source>
        <dbReference type="Proteomes" id="UP000504633"/>
    </source>
</evidence>
<feature type="domain" description="Chromo" evidence="3">
    <location>
        <begin position="21"/>
        <end position="79"/>
    </location>
</feature>
<dbReference type="Gene3D" id="2.40.50.40">
    <property type="match status" value="2"/>
</dbReference>
<dbReference type="PANTHER" id="PTHR22812">
    <property type="entry name" value="CHROMOBOX PROTEIN"/>
    <property type="match status" value="1"/>
</dbReference>
<evidence type="ECO:0000256" key="1">
    <source>
        <dbReference type="ARBA" id="ARBA00004123"/>
    </source>
</evidence>
<accession>A0A6J1LP13</accession>
<evidence type="ECO:0000259" key="3">
    <source>
        <dbReference type="PROSITE" id="PS50013"/>
    </source>
</evidence>
<dbReference type="KEGG" id="dhe:111595703"/>
<dbReference type="Pfam" id="PF01393">
    <property type="entry name" value="Chromo_shadow"/>
    <property type="match status" value="1"/>
</dbReference>
<dbReference type="InterPro" id="IPR051219">
    <property type="entry name" value="Heterochromatin_chromo-domain"/>
</dbReference>
<dbReference type="AlphaFoldDB" id="A0A6J1LP13"/>
<dbReference type="OMA" id="YVEIPQM"/>
<dbReference type="InterPro" id="IPR000953">
    <property type="entry name" value="Chromo/chromo_shadow_dom"/>
</dbReference>
<dbReference type="InterPro" id="IPR008251">
    <property type="entry name" value="Chromo_shadow_dom"/>
</dbReference>
<evidence type="ECO:0000256" key="2">
    <source>
        <dbReference type="ARBA" id="ARBA00023242"/>
    </source>
</evidence>
<keyword evidence="4" id="KW-1185">Reference proteome</keyword>
<dbReference type="GO" id="GO:0005634">
    <property type="term" value="C:nucleus"/>
    <property type="evidence" value="ECO:0007669"/>
    <property type="project" value="UniProtKB-SubCell"/>
</dbReference>
<comment type="subcellular location">
    <subcellularLocation>
        <location evidence="1">Nucleus</location>
    </subcellularLocation>
</comment>
<gene>
    <name evidence="5" type="primary">LOC111595703</name>
</gene>
<dbReference type="Proteomes" id="UP000504633">
    <property type="component" value="Unplaced"/>
</dbReference>
<dbReference type="Pfam" id="PF00385">
    <property type="entry name" value="Chromo"/>
    <property type="match status" value="1"/>
</dbReference>
<organism evidence="4 5">
    <name type="scientific">Drosophila hydei</name>
    <name type="common">Fruit fly</name>
    <dbReference type="NCBI Taxonomy" id="7224"/>
    <lineage>
        <taxon>Eukaryota</taxon>
        <taxon>Metazoa</taxon>
        <taxon>Ecdysozoa</taxon>
        <taxon>Arthropoda</taxon>
        <taxon>Hexapoda</taxon>
        <taxon>Insecta</taxon>
        <taxon>Pterygota</taxon>
        <taxon>Neoptera</taxon>
        <taxon>Endopterygota</taxon>
        <taxon>Diptera</taxon>
        <taxon>Brachycera</taxon>
        <taxon>Muscomorpha</taxon>
        <taxon>Ephydroidea</taxon>
        <taxon>Drosophilidae</taxon>
        <taxon>Drosophila</taxon>
    </lineage>
</organism>
<dbReference type="CTD" id="41108"/>
<dbReference type="SMART" id="SM00300">
    <property type="entry name" value="ChSh"/>
    <property type="match status" value="1"/>
</dbReference>
<dbReference type="GO" id="GO:0005694">
    <property type="term" value="C:chromosome"/>
    <property type="evidence" value="ECO:0007669"/>
    <property type="project" value="UniProtKB-ARBA"/>
</dbReference>
<reference evidence="5" key="1">
    <citation type="submission" date="2025-08" db="UniProtKB">
        <authorList>
            <consortium name="RefSeq"/>
        </authorList>
    </citation>
    <scope>IDENTIFICATION</scope>
    <source>
        <strain evidence="5">15085-1641.00</strain>
        <tissue evidence="5">Whole body</tissue>
    </source>
</reference>
<proteinExistence type="predicted"/>
<dbReference type="InterPro" id="IPR023780">
    <property type="entry name" value="Chromo_domain"/>
</dbReference>
<evidence type="ECO:0000313" key="5">
    <source>
        <dbReference type="RefSeq" id="XP_023165316.2"/>
    </source>
</evidence>
<dbReference type="RefSeq" id="XP_023165316.2">
    <property type="nucleotide sequence ID" value="XM_023309548.2"/>
</dbReference>
<keyword evidence="2" id="KW-0539">Nucleus</keyword>
<dbReference type="GeneID" id="111595703"/>
<name>A0A6J1LP13_DROHY</name>
<dbReference type="InterPro" id="IPR016197">
    <property type="entry name" value="Chromo-like_dom_sf"/>
</dbReference>
<protein>
    <submittedName>
        <fullName evidence="5">Heterochromatin protein 1</fullName>
    </submittedName>
</protein>
<dbReference type="OrthoDB" id="5376140at2759"/>
<dbReference type="SUPFAM" id="SSF54160">
    <property type="entry name" value="Chromo domain-like"/>
    <property type="match status" value="2"/>
</dbReference>
<dbReference type="SMART" id="SM00298">
    <property type="entry name" value="CHROMO"/>
    <property type="match status" value="2"/>
</dbReference>
<dbReference type="PROSITE" id="PS50013">
    <property type="entry name" value="CHROMO_2"/>
    <property type="match status" value="1"/>
</dbReference>
<sequence length="171" mass="20095">MYSGILVQTPESDIEDEDKEYIVEKIVDRRMHMGELEYFVKWQDFPDEDCTWELSKYLDCHALIVEFETQRAKKNLKRQAEIKINELYAVKAKKLKIETSIIMDNAFEYGHKAEKILYASNSEGKISFVIKFKDLDQPESVASDIAYSYIPMMVLMFYEEHLKLLHAFSAS</sequence>